<dbReference type="AlphaFoldDB" id="A0A0N4VJ94"/>
<feature type="compositionally biased region" description="Gly residues" evidence="1">
    <location>
        <begin position="44"/>
        <end position="55"/>
    </location>
</feature>
<name>A0A0N4VJ94_ENTVE</name>
<reference evidence="2 3" key="2">
    <citation type="submission" date="2018-10" db="EMBL/GenBank/DDBJ databases">
        <authorList>
            <consortium name="Pathogen Informatics"/>
        </authorList>
    </citation>
    <scope>NUCLEOTIDE SEQUENCE [LARGE SCALE GENOMIC DNA]</scope>
</reference>
<reference evidence="4" key="1">
    <citation type="submission" date="2017-02" db="UniProtKB">
        <authorList>
            <consortium name="WormBaseParasite"/>
        </authorList>
    </citation>
    <scope>IDENTIFICATION</scope>
</reference>
<evidence type="ECO:0000313" key="2">
    <source>
        <dbReference type="EMBL" id="VDD95489.1"/>
    </source>
</evidence>
<keyword evidence="3" id="KW-1185">Reference proteome</keyword>
<accession>A0A0N4VJ94</accession>
<feature type="compositionally biased region" description="Acidic residues" evidence="1">
    <location>
        <begin position="30"/>
        <end position="43"/>
    </location>
</feature>
<dbReference type="EMBL" id="UXUI01010659">
    <property type="protein sequence ID" value="VDD95489.1"/>
    <property type="molecule type" value="Genomic_DNA"/>
</dbReference>
<dbReference type="WBParaSite" id="EVEC_0001091501-mRNA-1">
    <property type="protein sequence ID" value="EVEC_0001091501-mRNA-1"/>
    <property type="gene ID" value="EVEC_0001091501"/>
</dbReference>
<dbReference type="Proteomes" id="UP000274131">
    <property type="component" value="Unassembled WGS sequence"/>
</dbReference>
<evidence type="ECO:0000313" key="3">
    <source>
        <dbReference type="Proteomes" id="UP000274131"/>
    </source>
</evidence>
<feature type="region of interest" description="Disordered" evidence="1">
    <location>
        <begin position="21"/>
        <end position="68"/>
    </location>
</feature>
<sequence>MSQQRFENNMRLIDCRRTHRVTSPLFANDSDNDSGNDGADGDGFDVGGSEDGGGYAAAAADGDGDGETMFTQEDQMLYINFSAACMQPSPNRKPERKKENFGIGVWNK</sequence>
<protein>
    <submittedName>
        <fullName evidence="2 4">Uncharacterized protein</fullName>
    </submittedName>
</protein>
<feature type="region of interest" description="Disordered" evidence="1">
    <location>
        <begin position="88"/>
        <end position="108"/>
    </location>
</feature>
<evidence type="ECO:0000313" key="4">
    <source>
        <dbReference type="WBParaSite" id="EVEC_0001091501-mRNA-1"/>
    </source>
</evidence>
<gene>
    <name evidence="2" type="ORF">EVEC_LOCUS10240</name>
</gene>
<organism evidence="4">
    <name type="scientific">Enterobius vermicularis</name>
    <name type="common">Human pinworm</name>
    <dbReference type="NCBI Taxonomy" id="51028"/>
    <lineage>
        <taxon>Eukaryota</taxon>
        <taxon>Metazoa</taxon>
        <taxon>Ecdysozoa</taxon>
        <taxon>Nematoda</taxon>
        <taxon>Chromadorea</taxon>
        <taxon>Rhabditida</taxon>
        <taxon>Spirurina</taxon>
        <taxon>Oxyuridomorpha</taxon>
        <taxon>Oxyuroidea</taxon>
        <taxon>Oxyuridae</taxon>
        <taxon>Enterobius</taxon>
    </lineage>
</organism>
<evidence type="ECO:0000256" key="1">
    <source>
        <dbReference type="SAM" id="MobiDB-lite"/>
    </source>
</evidence>
<proteinExistence type="predicted"/>